<keyword evidence="1" id="KW-0805">Transcription regulation</keyword>
<dbReference type="PANTHER" id="PTHR40661:SF1">
    <property type="entry name" value="HTH CRO_C1-TYPE DOMAIN-CONTAINING PROTEIN"/>
    <property type="match status" value="1"/>
</dbReference>
<dbReference type="InterPro" id="IPR036286">
    <property type="entry name" value="LexA/Signal_pep-like_sf"/>
</dbReference>
<dbReference type="Gene3D" id="2.10.109.10">
    <property type="entry name" value="Umud Fragment, subunit A"/>
    <property type="match status" value="1"/>
</dbReference>
<dbReference type="EMBL" id="DXIJ01000027">
    <property type="protein sequence ID" value="HIV85429.1"/>
    <property type="molecule type" value="Genomic_DNA"/>
</dbReference>
<proteinExistence type="predicted"/>
<sequence length="242" mass="27489">MANKDLSKKLKQARLNNGLTQKEVYDRFKIKQARFSAWENGISEPDVKTFLELCKTYGIDDIYSYFCAPDTKYNSTEMNAELAQAVLKLKSLSQDEDCFRAVLNCLDFEYNEYLNKRVVKFEGKRRILPVYMQPAAAGLGNYITDDKMELMELPAPPEADAGIRISGDSMEPDICDGEIVYIKFMPYVAFGDIGIFIYRGEAYCKKLDKIGGRPCLTSINPQYLPIYLNEDEPVSTVGKVII</sequence>
<dbReference type="InterPro" id="IPR015927">
    <property type="entry name" value="Peptidase_S24_S26A/B/C"/>
</dbReference>
<evidence type="ECO:0000259" key="4">
    <source>
        <dbReference type="PROSITE" id="PS50943"/>
    </source>
</evidence>
<dbReference type="InterPro" id="IPR001387">
    <property type="entry name" value="Cro/C1-type_HTH"/>
</dbReference>
<evidence type="ECO:0000313" key="5">
    <source>
        <dbReference type="EMBL" id="HIV85429.1"/>
    </source>
</evidence>
<evidence type="ECO:0000313" key="6">
    <source>
        <dbReference type="Proteomes" id="UP000824162"/>
    </source>
</evidence>
<dbReference type="InterPro" id="IPR039418">
    <property type="entry name" value="LexA-like"/>
</dbReference>
<reference evidence="5" key="2">
    <citation type="submission" date="2021-04" db="EMBL/GenBank/DDBJ databases">
        <authorList>
            <person name="Gilroy R."/>
        </authorList>
    </citation>
    <scope>NUCLEOTIDE SEQUENCE</scope>
    <source>
        <strain evidence="5">5790</strain>
    </source>
</reference>
<evidence type="ECO:0000256" key="3">
    <source>
        <dbReference type="ARBA" id="ARBA00023163"/>
    </source>
</evidence>
<dbReference type="SMART" id="SM00530">
    <property type="entry name" value="HTH_XRE"/>
    <property type="match status" value="1"/>
</dbReference>
<dbReference type="CDD" id="cd06529">
    <property type="entry name" value="S24_LexA-like"/>
    <property type="match status" value="1"/>
</dbReference>
<dbReference type="Proteomes" id="UP000824162">
    <property type="component" value="Unassembled WGS sequence"/>
</dbReference>
<dbReference type="Gene3D" id="1.10.260.40">
    <property type="entry name" value="lambda repressor-like DNA-binding domains"/>
    <property type="match status" value="1"/>
</dbReference>
<dbReference type="SUPFAM" id="SSF47413">
    <property type="entry name" value="lambda repressor-like DNA-binding domains"/>
    <property type="match status" value="1"/>
</dbReference>
<dbReference type="PANTHER" id="PTHR40661">
    <property type="match status" value="1"/>
</dbReference>
<evidence type="ECO:0000256" key="2">
    <source>
        <dbReference type="ARBA" id="ARBA00023125"/>
    </source>
</evidence>
<protein>
    <submittedName>
        <fullName evidence="5">Helix-turn-helix domain-containing protein</fullName>
    </submittedName>
</protein>
<keyword evidence="3" id="KW-0804">Transcription</keyword>
<dbReference type="GO" id="GO:0003677">
    <property type="term" value="F:DNA binding"/>
    <property type="evidence" value="ECO:0007669"/>
    <property type="project" value="UniProtKB-KW"/>
</dbReference>
<evidence type="ECO:0000256" key="1">
    <source>
        <dbReference type="ARBA" id="ARBA00023015"/>
    </source>
</evidence>
<feature type="domain" description="HTH cro/C1-type" evidence="4">
    <location>
        <begin position="10"/>
        <end position="64"/>
    </location>
</feature>
<dbReference type="AlphaFoldDB" id="A0A9D1TLS9"/>
<accession>A0A9D1TLS9</accession>
<organism evidence="5 6">
    <name type="scientific">Candidatus Monoglobus merdigallinarum</name>
    <dbReference type="NCBI Taxonomy" id="2838698"/>
    <lineage>
        <taxon>Bacteria</taxon>
        <taxon>Bacillati</taxon>
        <taxon>Bacillota</taxon>
        <taxon>Clostridia</taxon>
        <taxon>Monoglobales</taxon>
        <taxon>Monoglobaceae</taxon>
        <taxon>Monoglobus</taxon>
    </lineage>
</organism>
<dbReference type="SUPFAM" id="SSF51306">
    <property type="entry name" value="LexA/Signal peptidase"/>
    <property type="match status" value="1"/>
</dbReference>
<dbReference type="PROSITE" id="PS50943">
    <property type="entry name" value="HTH_CROC1"/>
    <property type="match status" value="1"/>
</dbReference>
<reference evidence="5" key="1">
    <citation type="journal article" date="2021" name="PeerJ">
        <title>Extensive microbial diversity within the chicken gut microbiome revealed by metagenomics and culture.</title>
        <authorList>
            <person name="Gilroy R."/>
            <person name="Ravi A."/>
            <person name="Getino M."/>
            <person name="Pursley I."/>
            <person name="Horton D.L."/>
            <person name="Alikhan N.F."/>
            <person name="Baker D."/>
            <person name="Gharbi K."/>
            <person name="Hall N."/>
            <person name="Watson M."/>
            <person name="Adriaenssens E.M."/>
            <person name="Foster-Nyarko E."/>
            <person name="Jarju S."/>
            <person name="Secka A."/>
            <person name="Antonio M."/>
            <person name="Oren A."/>
            <person name="Chaudhuri R.R."/>
            <person name="La Ragione R."/>
            <person name="Hildebrand F."/>
            <person name="Pallen M.J."/>
        </authorList>
    </citation>
    <scope>NUCLEOTIDE SEQUENCE</scope>
    <source>
        <strain evidence="5">5790</strain>
    </source>
</reference>
<comment type="caution">
    <text evidence="5">The sequence shown here is derived from an EMBL/GenBank/DDBJ whole genome shotgun (WGS) entry which is preliminary data.</text>
</comment>
<dbReference type="CDD" id="cd00093">
    <property type="entry name" value="HTH_XRE"/>
    <property type="match status" value="1"/>
</dbReference>
<dbReference type="Pfam" id="PF01381">
    <property type="entry name" value="HTH_3"/>
    <property type="match status" value="1"/>
</dbReference>
<gene>
    <name evidence="5" type="ORF">H9900_01310</name>
</gene>
<name>A0A9D1TLS9_9FIRM</name>
<dbReference type="Pfam" id="PF00717">
    <property type="entry name" value="Peptidase_S24"/>
    <property type="match status" value="1"/>
</dbReference>
<dbReference type="InterPro" id="IPR010982">
    <property type="entry name" value="Lambda_DNA-bd_dom_sf"/>
</dbReference>
<keyword evidence="2" id="KW-0238">DNA-binding</keyword>